<comment type="caution">
    <text evidence="3">The sequence shown here is derived from an EMBL/GenBank/DDBJ whole genome shotgun (WGS) entry which is preliminary data.</text>
</comment>
<sequence length="180" mass="20449">MIVVGFVAIIVWLMALIVSIYALSELNNFAIGDLFVMQAPIHPYQDVKIQVNREDDKHNGYMGEVQSITVPTTTKNEAFVTKAEPEKVIIANQGEAKELHYTQQQQKQKQGEKGSRKSVVIADDLQHHQPQELKPVKSIKSWNFDFSFEPLQIDLMLPSTSELTGSRKKKTNSTNPYRYS</sequence>
<accession>A0A8H4F0L5</accession>
<evidence type="ECO:0000256" key="1">
    <source>
        <dbReference type="SAM" id="MobiDB-lite"/>
    </source>
</evidence>
<evidence type="ECO:0000256" key="2">
    <source>
        <dbReference type="SAM" id="Phobius"/>
    </source>
</evidence>
<keyword evidence="2" id="KW-0472">Membrane</keyword>
<keyword evidence="2" id="KW-1133">Transmembrane helix</keyword>
<dbReference type="Proteomes" id="UP000469890">
    <property type="component" value="Unassembled WGS sequence"/>
</dbReference>
<evidence type="ECO:0000313" key="3">
    <source>
        <dbReference type="EMBL" id="KAF1800420.1"/>
    </source>
</evidence>
<feature type="transmembrane region" description="Helical" evidence="2">
    <location>
        <begin position="6"/>
        <end position="24"/>
    </location>
</feature>
<reference evidence="3 4" key="1">
    <citation type="submission" date="2019-09" db="EMBL/GenBank/DDBJ databases">
        <authorList>
            <consortium name="DOE Joint Genome Institute"/>
            <person name="Mondo S.J."/>
            <person name="Navarro-Mendoza M.I."/>
            <person name="Perez-Arques C."/>
            <person name="Panchal S."/>
            <person name="Nicolas F.E."/>
            <person name="Ganguly P."/>
            <person name="Pangilinan J."/>
            <person name="Grigoriev I."/>
            <person name="Heitman J."/>
            <person name="Sanya K."/>
            <person name="Garre V."/>
        </authorList>
    </citation>
    <scope>NUCLEOTIDE SEQUENCE [LARGE SCALE GENOMIC DNA]</scope>
    <source>
        <strain evidence="3 4">MU402</strain>
    </source>
</reference>
<dbReference type="AlphaFoldDB" id="A0A8H4F0L5"/>
<feature type="region of interest" description="Disordered" evidence="1">
    <location>
        <begin position="157"/>
        <end position="180"/>
    </location>
</feature>
<protein>
    <submittedName>
        <fullName evidence="3">Uncharacterized protein</fullName>
    </submittedName>
</protein>
<name>A0A8H4F0L5_MUCCL</name>
<organism evidence="3 4">
    <name type="scientific">Mucor circinelloides f. lusitanicus</name>
    <name type="common">Mucor racemosus var. lusitanicus</name>
    <dbReference type="NCBI Taxonomy" id="29924"/>
    <lineage>
        <taxon>Eukaryota</taxon>
        <taxon>Fungi</taxon>
        <taxon>Fungi incertae sedis</taxon>
        <taxon>Mucoromycota</taxon>
        <taxon>Mucoromycotina</taxon>
        <taxon>Mucoromycetes</taxon>
        <taxon>Mucorales</taxon>
        <taxon>Mucorineae</taxon>
        <taxon>Mucoraceae</taxon>
        <taxon>Mucor</taxon>
    </lineage>
</organism>
<keyword evidence="2" id="KW-0812">Transmembrane</keyword>
<evidence type="ECO:0000313" key="4">
    <source>
        <dbReference type="Proteomes" id="UP000469890"/>
    </source>
</evidence>
<gene>
    <name evidence="3" type="ORF">FB192DRAFT_1436829</name>
</gene>
<proteinExistence type="predicted"/>
<dbReference type="EMBL" id="JAAECE010000005">
    <property type="protein sequence ID" value="KAF1800420.1"/>
    <property type="molecule type" value="Genomic_DNA"/>
</dbReference>